<dbReference type="InterPro" id="IPR025686">
    <property type="entry name" value="Glucos_trans_II"/>
</dbReference>
<feature type="transmembrane region" description="Helical" evidence="1">
    <location>
        <begin position="71"/>
        <end position="91"/>
    </location>
</feature>
<organism evidence="2 3">
    <name type="scientific">Pseudomonas salomonii</name>
    <dbReference type="NCBI Taxonomy" id="191391"/>
    <lineage>
        <taxon>Bacteria</taxon>
        <taxon>Pseudomonadati</taxon>
        <taxon>Pseudomonadota</taxon>
        <taxon>Gammaproteobacteria</taxon>
        <taxon>Pseudomonadales</taxon>
        <taxon>Pseudomonadaceae</taxon>
        <taxon>Pseudomonas</taxon>
    </lineage>
</organism>
<keyword evidence="1" id="KW-1133">Transmembrane helix</keyword>
<feature type="transmembrane region" description="Helical" evidence="1">
    <location>
        <begin position="196"/>
        <end position="221"/>
    </location>
</feature>
<dbReference type="Proteomes" id="UP000182902">
    <property type="component" value="Unassembled WGS sequence"/>
</dbReference>
<accession>A0A1H3DFF6</accession>
<feature type="transmembrane region" description="Helical" evidence="1">
    <location>
        <begin position="103"/>
        <end position="123"/>
    </location>
</feature>
<feature type="transmembrane region" description="Helical" evidence="1">
    <location>
        <begin position="160"/>
        <end position="184"/>
    </location>
</feature>
<reference evidence="2 3" key="1">
    <citation type="submission" date="2016-10" db="EMBL/GenBank/DDBJ databases">
        <authorList>
            <person name="de Groot N.N."/>
        </authorList>
    </citation>
    <scope>NUCLEOTIDE SEQUENCE [LARGE SCALE GENOMIC DNA]</scope>
    <source>
        <strain evidence="2 3">ICMP 14252</strain>
    </source>
</reference>
<keyword evidence="1" id="KW-0472">Membrane</keyword>
<feature type="transmembrane region" description="Helical" evidence="1">
    <location>
        <begin position="347"/>
        <end position="369"/>
    </location>
</feature>
<keyword evidence="1" id="KW-0812">Transmembrane</keyword>
<name>A0A1H3DFF6_9PSED</name>
<dbReference type="Pfam" id="PF14264">
    <property type="entry name" value="Glucos_trans_II"/>
    <property type="match status" value="1"/>
</dbReference>
<evidence type="ECO:0000313" key="2">
    <source>
        <dbReference type="EMBL" id="SDX65126.1"/>
    </source>
</evidence>
<feature type="transmembrane region" description="Helical" evidence="1">
    <location>
        <begin position="257"/>
        <end position="277"/>
    </location>
</feature>
<feature type="transmembrane region" description="Helical" evidence="1">
    <location>
        <begin position="292"/>
        <end position="316"/>
    </location>
</feature>
<gene>
    <name evidence="2" type="ORF">SAMN05216247_101553</name>
</gene>
<dbReference type="AlphaFoldDB" id="A0A1H3DFF6"/>
<dbReference type="EMBL" id="FNOX01000001">
    <property type="protein sequence ID" value="SDX65126.1"/>
    <property type="molecule type" value="Genomic_DNA"/>
</dbReference>
<feature type="transmembrane region" description="Helical" evidence="1">
    <location>
        <begin position="129"/>
        <end position="148"/>
    </location>
</feature>
<feature type="transmembrane region" description="Helical" evidence="1">
    <location>
        <begin position="12"/>
        <end position="31"/>
    </location>
</feature>
<sequence length="491" mass="55593">MNNSFFWRELTPRQVISVFLACVFLYAYPLVKADFSFYDDTLRSNEADANWIGEGRPLIQVYYHVLSFSGWVPNLFPLQLIISLLVMAFALRRLVFWGFDKPTLSSCLVVLPILYNPFFLQNLSYQYDGSAVALSLVAIIYAVTSNGVRKWRAIIISGMWVAIACALYQISLNFFIVFCCFEFVKCVSDRKSAAEIFSMMGIRLGTVAVGSLIYLISVYPFMHSDRQGMLSVSKESIIEIFLRSVQVAHQVSTPYPLMFKVLMGGLFAVALLGYLWVGKEILYCKGTRLSKGVLIGVYCLILPVVYFSFSGIALVFEVYNKDYRTLLGVSGALVLVFFLSHKVLVDFRWWCGFVLMLPLYYSLSVSYGYGRILAYQKTYEAAVLTSLAYDIQHSELARVKSIHIINSWIGGASPASEGLYRAMPVLKGVVDFTYVILPEMLPRVGVRNVDSDADVIIERELKLGIYKPLLETQNYKLYVVMDDGYVLMNPR</sequence>
<dbReference type="GO" id="GO:0016740">
    <property type="term" value="F:transferase activity"/>
    <property type="evidence" value="ECO:0007669"/>
    <property type="project" value="UniProtKB-KW"/>
</dbReference>
<keyword evidence="2" id="KW-0808">Transferase</keyword>
<protein>
    <submittedName>
        <fullName evidence="2">Glucosyl transferase GtrII</fullName>
    </submittedName>
</protein>
<evidence type="ECO:0000256" key="1">
    <source>
        <dbReference type="SAM" id="Phobius"/>
    </source>
</evidence>
<dbReference type="RefSeq" id="WP_069786179.1">
    <property type="nucleotide sequence ID" value="NZ_FNOX01000001.1"/>
</dbReference>
<feature type="transmembrane region" description="Helical" evidence="1">
    <location>
        <begin position="323"/>
        <end position="341"/>
    </location>
</feature>
<proteinExistence type="predicted"/>
<evidence type="ECO:0000313" key="3">
    <source>
        <dbReference type="Proteomes" id="UP000182902"/>
    </source>
</evidence>